<sequence>MGAYHLSADDEYFRKAFKNILAYGFDVTAKEFKEMEDFVRHFYFGDDPINAKVKRSFCKRNFITNWWNVTGGGTVHGDELGYLFDISFYKDLPISREDQRMINQLTKIWTNFVKFGNPNPQWSELLPVKWNPVTNSEVHYLNIGSQLTPKTRPFHRRTTFWKLFYKTYNHLQIPYPSAKLNLSQSLKKRIVLD</sequence>
<dbReference type="Gene3D" id="3.40.50.1820">
    <property type="entry name" value="alpha/beta hydrolase"/>
    <property type="match status" value="1"/>
</dbReference>
<dbReference type="OrthoDB" id="47007at2759"/>
<name>A0A8S1BCJ8_ARCPL</name>
<dbReference type="InterPro" id="IPR029058">
    <property type="entry name" value="AB_hydrolase_fold"/>
</dbReference>
<evidence type="ECO:0000256" key="1">
    <source>
        <dbReference type="ARBA" id="ARBA00023180"/>
    </source>
</evidence>
<dbReference type="PANTHER" id="PTHR44590:SF4">
    <property type="entry name" value="CARBOXYLIC ESTER HYDROLASE"/>
    <property type="match status" value="1"/>
</dbReference>
<evidence type="ECO:0000259" key="2">
    <source>
        <dbReference type="Pfam" id="PF00135"/>
    </source>
</evidence>
<dbReference type="Proteomes" id="UP000494256">
    <property type="component" value="Unassembled WGS sequence"/>
</dbReference>
<dbReference type="EMBL" id="CADEBD010000446">
    <property type="protein sequence ID" value="CAB3256099.1"/>
    <property type="molecule type" value="Genomic_DNA"/>
</dbReference>
<gene>
    <name evidence="3" type="ORF">APLA_LOCUS15559</name>
</gene>
<dbReference type="SUPFAM" id="SSF53474">
    <property type="entry name" value="alpha/beta-Hydrolases"/>
    <property type="match status" value="1"/>
</dbReference>
<keyword evidence="1" id="KW-0325">Glycoprotein</keyword>
<proteinExistence type="predicted"/>
<reference evidence="3 4" key="1">
    <citation type="submission" date="2020-04" db="EMBL/GenBank/DDBJ databases">
        <authorList>
            <person name="Wallbank WR R."/>
            <person name="Pardo Diaz C."/>
            <person name="Kozak K."/>
            <person name="Martin S."/>
            <person name="Jiggins C."/>
            <person name="Moest M."/>
            <person name="Warren A I."/>
            <person name="Byers J.R.P. K."/>
            <person name="Montejo-Kovacevich G."/>
            <person name="Yen C E."/>
        </authorList>
    </citation>
    <scope>NUCLEOTIDE SEQUENCE [LARGE SCALE GENOMIC DNA]</scope>
</reference>
<protein>
    <recommendedName>
        <fullName evidence="2">Carboxylesterase type B domain-containing protein</fullName>
    </recommendedName>
</protein>
<dbReference type="AlphaFoldDB" id="A0A8S1BCJ8"/>
<feature type="domain" description="Carboxylesterase type B" evidence="2">
    <location>
        <begin position="71"/>
        <end position="161"/>
    </location>
</feature>
<dbReference type="PANTHER" id="PTHR44590">
    <property type="entry name" value="CARBOXYLIC ESTER HYDROLASE-RELATED"/>
    <property type="match status" value="1"/>
</dbReference>
<evidence type="ECO:0000313" key="4">
    <source>
        <dbReference type="Proteomes" id="UP000494256"/>
    </source>
</evidence>
<dbReference type="Pfam" id="PF00135">
    <property type="entry name" value="COesterase"/>
    <property type="match status" value="1"/>
</dbReference>
<evidence type="ECO:0000313" key="3">
    <source>
        <dbReference type="EMBL" id="CAB3256099.1"/>
    </source>
</evidence>
<accession>A0A8S1BCJ8</accession>
<organism evidence="3 4">
    <name type="scientific">Arctia plantaginis</name>
    <name type="common">Wood tiger moth</name>
    <name type="synonym">Phalaena plantaginis</name>
    <dbReference type="NCBI Taxonomy" id="874455"/>
    <lineage>
        <taxon>Eukaryota</taxon>
        <taxon>Metazoa</taxon>
        <taxon>Ecdysozoa</taxon>
        <taxon>Arthropoda</taxon>
        <taxon>Hexapoda</taxon>
        <taxon>Insecta</taxon>
        <taxon>Pterygota</taxon>
        <taxon>Neoptera</taxon>
        <taxon>Endopterygota</taxon>
        <taxon>Lepidoptera</taxon>
        <taxon>Glossata</taxon>
        <taxon>Ditrysia</taxon>
        <taxon>Noctuoidea</taxon>
        <taxon>Erebidae</taxon>
        <taxon>Arctiinae</taxon>
        <taxon>Arctia</taxon>
    </lineage>
</organism>
<dbReference type="InterPro" id="IPR002018">
    <property type="entry name" value="CarbesteraseB"/>
</dbReference>
<comment type="caution">
    <text evidence="3">The sequence shown here is derived from an EMBL/GenBank/DDBJ whole genome shotgun (WGS) entry which is preliminary data.</text>
</comment>